<dbReference type="PANTHER" id="PTHR43581">
    <property type="entry name" value="ATP/GTP PHOSPHATASE"/>
    <property type="match status" value="1"/>
</dbReference>
<accession>D3E3B1</accession>
<organism evidence="2 3">
    <name type="scientific">Methanobrevibacter ruminantium (strain ATCC 35063 / DSM 1093 / JCM 13430 / OCM 146 / M1)</name>
    <name type="common">Methanobacterium ruminantium</name>
    <dbReference type="NCBI Taxonomy" id="634498"/>
    <lineage>
        <taxon>Archaea</taxon>
        <taxon>Methanobacteriati</taxon>
        <taxon>Methanobacteriota</taxon>
        <taxon>Methanomada group</taxon>
        <taxon>Methanobacteria</taxon>
        <taxon>Methanobacteriales</taxon>
        <taxon>Methanobacteriaceae</taxon>
        <taxon>Methanobrevibacter</taxon>
    </lineage>
</organism>
<dbReference type="PATRIC" id="fig|634498.28.peg.1173"/>
<dbReference type="AlphaFoldDB" id="D3E3B1"/>
<dbReference type="eggNOG" id="arCOG03235">
    <property type="taxonomic scope" value="Archaea"/>
</dbReference>
<dbReference type="RefSeq" id="WP_012955971.1">
    <property type="nucleotide sequence ID" value="NC_013790.1"/>
</dbReference>
<dbReference type="PANTHER" id="PTHR43581:SF2">
    <property type="entry name" value="EXCINUCLEASE ATPASE SUBUNIT"/>
    <property type="match status" value="1"/>
</dbReference>
<sequence length="117" mass="13261">MGQKFNIKELEIRSFRGIKDLKYDFEGKSLVLCGPNGCGKSSITQAFEYLFTGQVASLKGIQGVKHDESLIHKGDSKEDLLVKAKIGGQYIERSFNEEFNPGRLKDIYEDSRMALFY</sequence>
<dbReference type="InterPro" id="IPR051396">
    <property type="entry name" value="Bact_Antivir_Def_Nuclease"/>
</dbReference>
<dbReference type="KEGG" id="mru:mru_1172"/>
<feature type="domain" description="Rad50/SbcC-type AAA" evidence="1">
    <location>
        <begin position="9"/>
        <end position="97"/>
    </location>
</feature>
<gene>
    <name evidence="2" type="ordered locus">mru_1172</name>
</gene>
<dbReference type="Gene3D" id="3.40.50.300">
    <property type="entry name" value="P-loop containing nucleotide triphosphate hydrolases"/>
    <property type="match status" value="1"/>
</dbReference>
<evidence type="ECO:0000313" key="2">
    <source>
        <dbReference type="EMBL" id="ADC47022.1"/>
    </source>
</evidence>
<dbReference type="InterPro" id="IPR038729">
    <property type="entry name" value="Rad50/SbcC_AAA"/>
</dbReference>
<dbReference type="InterPro" id="IPR027417">
    <property type="entry name" value="P-loop_NTPase"/>
</dbReference>
<proteinExistence type="predicted"/>
<dbReference type="EMBL" id="CP001719">
    <property type="protein sequence ID" value="ADC47022.1"/>
    <property type="molecule type" value="Genomic_DNA"/>
</dbReference>
<evidence type="ECO:0000259" key="1">
    <source>
        <dbReference type="Pfam" id="PF13476"/>
    </source>
</evidence>
<dbReference type="GO" id="GO:0016887">
    <property type="term" value="F:ATP hydrolysis activity"/>
    <property type="evidence" value="ECO:0007669"/>
    <property type="project" value="InterPro"/>
</dbReference>
<name>D3E3B1_METRM</name>
<reference evidence="2 3" key="1">
    <citation type="journal article" date="2010" name="PLoS ONE">
        <title>The genome sequence of the rumen methanogen Methanobrevibacter ruminantium reveals new possibilities for controlling ruminant methane emissions.</title>
        <authorList>
            <person name="Leahy S.C."/>
            <person name="Kelly W.J."/>
            <person name="Altermann E."/>
            <person name="Ronimus R.S."/>
            <person name="Yeoman C.J."/>
            <person name="Pacheco D.M."/>
            <person name="Li D."/>
            <person name="Kong Z."/>
            <person name="McTavish S."/>
            <person name="Sang C."/>
            <person name="Lambie S.C."/>
            <person name="Janssen P.H."/>
            <person name="Dey D."/>
            <person name="Attwood G.T."/>
        </authorList>
    </citation>
    <scope>NUCLEOTIDE SEQUENCE [LARGE SCALE GENOMIC DNA]</scope>
    <source>
        <strain evidence="3">ATCC 35063 / DSM 1093 / JCM 13430 / OCM 146 / M1</strain>
    </source>
</reference>
<dbReference type="GeneID" id="8770823"/>
<dbReference type="Proteomes" id="UP000008680">
    <property type="component" value="Chromosome"/>
</dbReference>
<keyword evidence="3" id="KW-1185">Reference proteome</keyword>
<dbReference type="SUPFAM" id="SSF52540">
    <property type="entry name" value="P-loop containing nucleoside triphosphate hydrolases"/>
    <property type="match status" value="1"/>
</dbReference>
<dbReference type="GO" id="GO:0006302">
    <property type="term" value="P:double-strand break repair"/>
    <property type="evidence" value="ECO:0007669"/>
    <property type="project" value="InterPro"/>
</dbReference>
<dbReference type="STRING" id="634498.mru_1172"/>
<protein>
    <recommendedName>
        <fullName evidence="1">Rad50/SbcC-type AAA domain-containing protein</fullName>
    </recommendedName>
</protein>
<dbReference type="HOGENOM" id="CLU_2079446_0_0_2"/>
<dbReference type="Pfam" id="PF13476">
    <property type="entry name" value="AAA_23"/>
    <property type="match status" value="1"/>
</dbReference>
<dbReference type="OrthoDB" id="25344at2157"/>
<evidence type="ECO:0000313" key="3">
    <source>
        <dbReference type="Proteomes" id="UP000008680"/>
    </source>
</evidence>